<accession>A0AB39RTL1</accession>
<evidence type="ECO:0000313" key="2">
    <source>
        <dbReference type="EMBL" id="XDQ57798.1"/>
    </source>
</evidence>
<organism evidence="2">
    <name type="scientific">Streptomyces sp. R41</name>
    <dbReference type="NCBI Taxonomy" id="3238632"/>
    <lineage>
        <taxon>Bacteria</taxon>
        <taxon>Bacillati</taxon>
        <taxon>Actinomycetota</taxon>
        <taxon>Actinomycetes</taxon>
        <taxon>Kitasatosporales</taxon>
        <taxon>Streptomycetaceae</taxon>
        <taxon>Streptomyces</taxon>
    </lineage>
</organism>
<dbReference type="EMBL" id="CP163443">
    <property type="protein sequence ID" value="XDQ57798.1"/>
    <property type="molecule type" value="Genomic_DNA"/>
</dbReference>
<gene>
    <name evidence="2" type="ORF">AB5J53_42160</name>
</gene>
<proteinExistence type="predicted"/>
<sequence length="34" mass="3919">MGIKMDQLKQLGDLKAQDVLTEEEFEARKRNILG</sequence>
<reference evidence="2" key="1">
    <citation type="submission" date="2024-07" db="EMBL/GenBank/DDBJ databases">
        <authorList>
            <person name="Yu S.T."/>
        </authorList>
    </citation>
    <scope>NUCLEOTIDE SEQUENCE</scope>
    <source>
        <strain evidence="2">R41</strain>
    </source>
</reference>
<dbReference type="Pfam" id="PF09851">
    <property type="entry name" value="SHOCT"/>
    <property type="match status" value="1"/>
</dbReference>
<protein>
    <submittedName>
        <fullName evidence="2">SHOCT domain-containing protein</fullName>
    </submittedName>
</protein>
<feature type="domain" description="SHOCT" evidence="1">
    <location>
        <begin position="6"/>
        <end position="33"/>
    </location>
</feature>
<dbReference type="InterPro" id="IPR018649">
    <property type="entry name" value="SHOCT"/>
</dbReference>
<dbReference type="RefSeq" id="WP_369250859.1">
    <property type="nucleotide sequence ID" value="NZ_CP163443.1"/>
</dbReference>
<name>A0AB39RTL1_9ACTN</name>
<dbReference type="AlphaFoldDB" id="A0AB39RTL1"/>
<evidence type="ECO:0000259" key="1">
    <source>
        <dbReference type="Pfam" id="PF09851"/>
    </source>
</evidence>